<feature type="compositionally biased region" description="Acidic residues" evidence="1">
    <location>
        <begin position="7"/>
        <end position="16"/>
    </location>
</feature>
<keyword evidence="3" id="KW-1185">Reference proteome</keyword>
<feature type="compositionally biased region" description="Low complexity" evidence="1">
    <location>
        <begin position="65"/>
        <end position="79"/>
    </location>
</feature>
<proteinExistence type="predicted"/>
<comment type="caution">
    <text evidence="2">The sequence shown here is derived from an EMBL/GenBank/DDBJ whole genome shotgun (WGS) entry which is preliminary data.</text>
</comment>
<organism evidence="2 3">
    <name type="scientific">Polarella glacialis</name>
    <name type="common">Dinoflagellate</name>
    <dbReference type="NCBI Taxonomy" id="89957"/>
    <lineage>
        <taxon>Eukaryota</taxon>
        <taxon>Sar</taxon>
        <taxon>Alveolata</taxon>
        <taxon>Dinophyceae</taxon>
        <taxon>Suessiales</taxon>
        <taxon>Suessiaceae</taxon>
        <taxon>Polarella</taxon>
    </lineage>
</organism>
<dbReference type="OrthoDB" id="428578at2759"/>
<dbReference type="EMBL" id="CAJNNV010001683">
    <property type="protein sequence ID" value="CAE8585600.1"/>
    <property type="molecule type" value="Genomic_DNA"/>
</dbReference>
<evidence type="ECO:0000313" key="2">
    <source>
        <dbReference type="EMBL" id="CAE8585600.1"/>
    </source>
</evidence>
<feature type="non-terminal residue" evidence="2">
    <location>
        <position position="178"/>
    </location>
</feature>
<dbReference type="AlphaFoldDB" id="A0A813DAF8"/>
<sequence>VKNTFIEVDEGEDNEDLGLPSKARTMPNVLTKQLSGLSSTECRDLEDELNELVDEPPQSGGGQEQGRLSPSNSAASLPSKGSANHGLDTGIACRPCAWFWKEQGCQNDKDCGYCHLCPEGELKCRKKSKVAAMRMGALAPAKHQGRGYGASNAYGGGFQHGNGNGNGTARVLKLSPLI</sequence>
<evidence type="ECO:0000256" key="1">
    <source>
        <dbReference type="SAM" id="MobiDB-lite"/>
    </source>
</evidence>
<evidence type="ECO:0000313" key="3">
    <source>
        <dbReference type="Proteomes" id="UP000654075"/>
    </source>
</evidence>
<evidence type="ECO:0008006" key="4">
    <source>
        <dbReference type="Google" id="ProtNLM"/>
    </source>
</evidence>
<dbReference type="Proteomes" id="UP000654075">
    <property type="component" value="Unassembled WGS sequence"/>
</dbReference>
<accession>A0A813DAF8</accession>
<feature type="region of interest" description="Disordered" evidence="1">
    <location>
        <begin position="1"/>
        <end position="25"/>
    </location>
</feature>
<reference evidence="2" key="1">
    <citation type="submission" date="2021-02" db="EMBL/GenBank/DDBJ databases">
        <authorList>
            <person name="Dougan E. K."/>
            <person name="Rhodes N."/>
            <person name="Thang M."/>
            <person name="Chan C."/>
        </authorList>
    </citation>
    <scope>NUCLEOTIDE SEQUENCE</scope>
</reference>
<name>A0A813DAF8_POLGL</name>
<protein>
    <recommendedName>
        <fullName evidence="4">C3H1-type domain-containing protein</fullName>
    </recommendedName>
</protein>
<gene>
    <name evidence="2" type="ORF">PGLA1383_LOCUS4506</name>
</gene>
<feature type="region of interest" description="Disordered" evidence="1">
    <location>
        <begin position="51"/>
        <end position="84"/>
    </location>
</feature>